<organism evidence="3 4">
    <name type="scientific">Elysia marginata</name>
    <dbReference type="NCBI Taxonomy" id="1093978"/>
    <lineage>
        <taxon>Eukaryota</taxon>
        <taxon>Metazoa</taxon>
        <taxon>Spiralia</taxon>
        <taxon>Lophotrochozoa</taxon>
        <taxon>Mollusca</taxon>
        <taxon>Gastropoda</taxon>
        <taxon>Heterobranchia</taxon>
        <taxon>Euthyneura</taxon>
        <taxon>Panpulmonata</taxon>
        <taxon>Sacoglossa</taxon>
        <taxon>Placobranchoidea</taxon>
        <taxon>Plakobranchidae</taxon>
        <taxon>Elysia</taxon>
    </lineage>
</organism>
<keyword evidence="2" id="KW-0812">Transmembrane</keyword>
<proteinExistence type="predicted"/>
<keyword evidence="4" id="KW-1185">Reference proteome</keyword>
<dbReference type="EMBL" id="BMAT01009114">
    <property type="protein sequence ID" value="GFR98809.1"/>
    <property type="molecule type" value="Genomic_DNA"/>
</dbReference>
<evidence type="ECO:0008006" key="5">
    <source>
        <dbReference type="Google" id="ProtNLM"/>
    </source>
</evidence>
<dbReference type="Proteomes" id="UP000762676">
    <property type="component" value="Unassembled WGS sequence"/>
</dbReference>
<feature type="transmembrane region" description="Helical" evidence="2">
    <location>
        <begin position="275"/>
        <end position="294"/>
    </location>
</feature>
<evidence type="ECO:0000313" key="4">
    <source>
        <dbReference type="Proteomes" id="UP000762676"/>
    </source>
</evidence>
<evidence type="ECO:0000256" key="1">
    <source>
        <dbReference type="SAM" id="MobiDB-lite"/>
    </source>
</evidence>
<evidence type="ECO:0000313" key="3">
    <source>
        <dbReference type="EMBL" id="GFR98809.1"/>
    </source>
</evidence>
<name>A0AAV4HMK0_9GAST</name>
<dbReference type="AlphaFoldDB" id="A0AAV4HMK0"/>
<feature type="transmembrane region" description="Helical" evidence="2">
    <location>
        <begin position="384"/>
        <end position="405"/>
    </location>
</feature>
<keyword evidence="2" id="KW-1133">Transmembrane helix</keyword>
<keyword evidence="2" id="KW-0472">Membrane</keyword>
<feature type="region of interest" description="Disordered" evidence="1">
    <location>
        <begin position="67"/>
        <end position="96"/>
    </location>
</feature>
<sequence length="501" mass="56799">MPNSPLALLNKDDSLTSRDKLDLSRELHSSFTSSASGLSFEEITCEEVDDIASYSARYLNRKRYRSPNMSRRKEDFTSTDQGSETSSRRSRRSQARNVIYTSTPQVVHRISTHDHYYDGMLLRSGHKLEGVKWHMDKDGMVYEYDATGTSLLPTPIGHSSDLDMSRIRGSLTTNHTATPKILTTTTITKTTTTTYTANDGKQRLRGKRSLKEVEDEMAERKLMLDEAETEKHRKQDNNEYYIKHMYDVDAVDYGRSAKTFARSSQNHQAEVRVGFFTYFTTLITTIITTVTTTITEGSLTYGVKSAAVLASNVVVTPTSWLVRSLAQFFSWLLTRSFLSRAVEVPTRWLLRRIGRFSSWLVMKSATLLLYEIEMKQRRRHGAGCCCWLFPLLLLFPLALLVLYYWQSLAEAAHLSHVGHISGQLGSSVYTGLFHTVMTAAGALSSGWSHMWLWLVAALTMNSTNTQAPVSLNVSKVVCLSFLCLNRFSLVSNYKQVRFRLL</sequence>
<comment type="caution">
    <text evidence="3">The sequence shown here is derived from an EMBL/GenBank/DDBJ whole genome shotgun (WGS) entry which is preliminary data.</text>
</comment>
<reference evidence="3 4" key="1">
    <citation type="journal article" date="2021" name="Elife">
        <title>Chloroplast acquisition without the gene transfer in kleptoplastic sea slugs, Plakobranchus ocellatus.</title>
        <authorList>
            <person name="Maeda T."/>
            <person name="Takahashi S."/>
            <person name="Yoshida T."/>
            <person name="Shimamura S."/>
            <person name="Takaki Y."/>
            <person name="Nagai Y."/>
            <person name="Toyoda A."/>
            <person name="Suzuki Y."/>
            <person name="Arimoto A."/>
            <person name="Ishii H."/>
            <person name="Satoh N."/>
            <person name="Nishiyama T."/>
            <person name="Hasebe M."/>
            <person name="Maruyama T."/>
            <person name="Minagawa J."/>
            <person name="Obokata J."/>
            <person name="Shigenobu S."/>
        </authorList>
    </citation>
    <scope>NUCLEOTIDE SEQUENCE [LARGE SCALE GENOMIC DNA]</scope>
</reference>
<gene>
    <name evidence="3" type="ORF">ElyMa_004511700</name>
</gene>
<protein>
    <recommendedName>
        <fullName evidence="5">PHTF1/2 N-terminal domain-containing protein</fullName>
    </recommendedName>
</protein>
<evidence type="ECO:0000256" key="2">
    <source>
        <dbReference type="SAM" id="Phobius"/>
    </source>
</evidence>
<accession>A0AAV4HMK0</accession>